<gene>
    <name evidence="1" type="ORF">AC578_7473</name>
</gene>
<accession>A0A139H1H2</accession>
<comment type="caution">
    <text evidence="1">The sequence shown here is derived from an EMBL/GenBank/DDBJ whole genome shotgun (WGS) entry which is preliminary data.</text>
</comment>
<dbReference type="OrthoDB" id="2392202at2759"/>
<name>A0A139H1H2_9PEZI</name>
<protein>
    <submittedName>
        <fullName evidence="1">Uncharacterized protein</fullName>
    </submittedName>
</protein>
<proteinExistence type="predicted"/>
<dbReference type="EMBL" id="LFZN01000179">
    <property type="protein sequence ID" value="KXS96295.1"/>
    <property type="molecule type" value="Genomic_DNA"/>
</dbReference>
<reference evidence="1 2" key="1">
    <citation type="submission" date="2015-07" db="EMBL/GenBank/DDBJ databases">
        <title>Comparative genomics of the Sigatoka disease complex on banana suggests a link between parallel evolutionary changes in Pseudocercospora fijiensis and Pseudocercospora eumusae and increased virulence on the banana host.</title>
        <authorList>
            <person name="Chang T.-C."/>
            <person name="Salvucci A."/>
            <person name="Crous P.W."/>
            <person name="Stergiopoulos I."/>
        </authorList>
    </citation>
    <scope>NUCLEOTIDE SEQUENCE [LARGE SCALE GENOMIC DNA]</scope>
    <source>
        <strain evidence="1 2">CBS 114824</strain>
    </source>
</reference>
<sequence>MELWLELGMDCQSRWRTNEMTLAFASHYRVPSAFTIWSHIVLLAPTPCPHLTRIMITTNSGSDFFISESSLGALALLVIESRGHQLLPLDLREPPSAAPLAHPMHFRRPKSQSARWLLLTTKFDSPSSTR</sequence>
<evidence type="ECO:0000313" key="2">
    <source>
        <dbReference type="Proteomes" id="UP000070133"/>
    </source>
</evidence>
<dbReference type="EMBL" id="LFZN01000179">
    <property type="protein sequence ID" value="KXS96293.1"/>
    <property type="molecule type" value="Genomic_DNA"/>
</dbReference>
<dbReference type="Proteomes" id="UP000070133">
    <property type="component" value="Unassembled WGS sequence"/>
</dbReference>
<dbReference type="EMBL" id="LFZN01000179">
    <property type="protein sequence ID" value="KXS96294.1"/>
    <property type="molecule type" value="Genomic_DNA"/>
</dbReference>
<keyword evidence="2" id="KW-1185">Reference proteome</keyword>
<evidence type="ECO:0000313" key="1">
    <source>
        <dbReference type="EMBL" id="KXS96294.1"/>
    </source>
</evidence>
<dbReference type="AlphaFoldDB" id="A0A139H1H2"/>
<organism evidence="1 2">
    <name type="scientific">Pseudocercospora eumusae</name>
    <dbReference type="NCBI Taxonomy" id="321146"/>
    <lineage>
        <taxon>Eukaryota</taxon>
        <taxon>Fungi</taxon>
        <taxon>Dikarya</taxon>
        <taxon>Ascomycota</taxon>
        <taxon>Pezizomycotina</taxon>
        <taxon>Dothideomycetes</taxon>
        <taxon>Dothideomycetidae</taxon>
        <taxon>Mycosphaerellales</taxon>
        <taxon>Mycosphaerellaceae</taxon>
        <taxon>Pseudocercospora</taxon>
    </lineage>
</organism>